<reference evidence="2" key="2">
    <citation type="submission" date="2021-04" db="EMBL/GenBank/DDBJ databases">
        <authorList>
            <person name="Podell S."/>
        </authorList>
    </citation>
    <scope>NUCLEOTIDE SEQUENCE</scope>
    <source>
        <strain evidence="2">Hildebrandi</strain>
    </source>
</reference>
<keyword evidence="3" id="KW-1185">Reference proteome</keyword>
<accession>A0A9K3M059</accession>
<proteinExistence type="predicted"/>
<sequence length="84" mass="9544">MSFSTSEQDPKVEEQGSWIPTLVVLVVMFLWWVSSSTSSTALKIRRFCNVQRVQWKKKLGLRDESIYKDGAAGDGANQNHKRQG</sequence>
<reference evidence="2" key="1">
    <citation type="journal article" date="2021" name="Sci. Rep.">
        <title>Diploid genomic architecture of Nitzschia inconspicua, an elite biomass production diatom.</title>
        <authorList>
            <person name="Oliver A."/>
            <person name="Podell S."/>
            <person name="Pinowska A."/>
            <person name="Traller J.C."/>
            <person name="Smith S.R."/>
            <person name="McClure R."/>
            <person name="Beliaev A."/>
            <person name="Bohutskyi P."/>
            <person name="Hill E.A."/>
            <person name="Rabines A."/>
            <person name="Zheng H."/>
            <person name="Allen L.Z."/>
            <person name="Kuo A."/>
            <person name="Grigoriev I.V."/>
            <person name="Allen A.E."/>
            <person name="Hazlebeck D."/>
            <person name="Allen E.E."/>
        </authorList>
    </citation>
    <scope>NUCLEOTIDE SEQUENCE</scope>
    <source>
        <strain evidence="2">Hildebrandi</strain>
    </source>
</reference>
<dbReference type="OrthoDB" id="50222at2759"/>
<gene>
    <name evidence="2" type="ORF">IV203_019919</name>
</gene>
<evidence type="ECO:0000313" key="2">
    <source>
        <dbReference type="EMBL" id="KAG7371349.1"/>
    </source>
</evidence>
<comment type="caution">
    <text evidence="2">The sequence shown here is derived from an EMBL/GenBank/DDBJ whole genome shotgun (WGS) entry which is preliminary data.</text>
</comment>
<evidence type="ECO:0000313" key="3">
    <source>
        <dbReference type="Proteomes" id="UP000693970"/>
    </source>
</evidence>
<protein>
    <submittedName>
        <fullName evidence="2">Uncharacterized protein</fullName>
    </submittedName>
</protein>
<evidence type="ECO:0000256" key="1">
    <source>
        <dbReference type="SAM" id="Phobius"/>
    </source>
</evidence>
<organism evidence="2 3">
    <name type="scientific">Nitzschia inconspicua</name>
    <dbReference type="NCBI Taxonomy" id="303405"/>
    <lineage>
        <taxon>Eukaryota</taxon>
        <taxon>Sar</taxon>
        <taxon>Stramenopiles</taxon>
        <taxon>Ochrophyta</taxon>
        <taxon>Bacillariophyta</taxon>
        <taxon>Bacillariophyceae</taxon>
        <taxon>Bacillariophycidae</taxon>
        <taxon>Bacillariales</taxon>
        <taxon>Bacillariaceae</taxon>
        <taxon>Nitzschia</taxon>
    </lineage>
</organism>
<feature type="transmembrane region" description="Helical" evidence="1">
    <location>
        <begin position="15"/>
        <end position="33"/>
    </location>
</feature>
<dbReference type="AlphaFoldDB" id="A0A9K3M059"/>
<dbReference type="Proteomes" id="UP000693970">
    <property type="component" value="Unassembled WGS sequence"/>
</dbReference>
<keyword evidence="1" id="KW-0812">Transmembrane</keyword>
<dbReference type="EMBL" id="JAGRRH010000004">
    <property type="protein sequence ID" value="KAG7371349.1"/>
    <property type="molecule type" value="Genomic_DNA"/>
</dbReference>
<keyword evidence="1" id="KW-0472">Membrane</keyword>
<name>A0A9K3M059_9STRA</name>
<keyword evidence="1" id="KW-1133">Transmembrane helix</keyword>